<evidence type="ECO:0000256" key="11">
    <source>
        <dbReference type="PROSITE-ProRule" id="PRU01360"/>
    </source>
</evidence>
<keyword evidence="6" id="KW-0408">Iron</keyword>
<evidence type="ECO:0000256" key="5">
    <source>
        <dbReference type="ARBA" id="ARBA00022692"/>
    </source>
</evidence>
<dbReference type="InterPro" id="IPR012910">
    <property type="entry name" value="Plug_dom"/>
</dbReference>
<name>A0A842HTG3_9SPHN</name>
<evidence type="ECO:0000256" key="13">
    <source>
        <dbReference type="SAM" id="MobiDB-lite"/>
    </source>
</evidence>
<evidence type="ECO:0000259" key="14">
    <source>
        <dbReference type="Pfam" id="PF00593"/>
    </source>
</evidence>
<dbReference type="Pfam" id="PF07715">
    <property type="entry name" value="Plug"/>
    <property type="match status" value="1"/>
</dbReference>
<dbReference type="AlphaFoldDB" id="A0A842HTG3"/>
<feature type="domain" description="TonB-dependent receptor-like beta-barrel" evidence="14">
    <location>
        <begin position="355"/>
        <end position="694"/>
    </location>
</feature>
<reference evidence="16 17" key="1">
    <citation type="submission" date="2020-08" db="EMBL/GenBank/DDBJ databases">
        <title>Draft genome sequence of Parasphingopyxis sp. GrpM-11.</title>
        <authorList>
            <person name="Oh J."/>
            <person name="Roh D.-H."/>
        </authorList>
    </citation>
    <scope>NUCLEOTIDE SEQUENCE [LARGE SCALE GENOMIC DNA]</scope>
    <source>
        <strain evidence="16 17">GrpM-11</strain>
    </source>
</reference>
<proteinExistence type="inferred from homology"/>
<keyword evidence="7" id="KW-0406">Ion transport</keyword>
<evidence type="ECO:0000313" key="16">
    <source>
        <dbReference type="EMBL" id="MBC2777198.1"/>
    </source>
</evidence>
<dbReference type="GO" id="GO:0009279">
    <property type="term" value="C:cell outer membrane"/>
    <property type="evidence" value="ECO:0007669"/>
    <property type="project" value="UniProtKB-SubCell"/>
</dbReference>
<evidence type="ECO:0000256" key="6">
    <source>
        <dbReference type="ARBA" id="ARBA00023004"/>
    </source>
</evidence>
<evidence type="ECO:0000256" key="4">
    <source>
        <dbReference type="ARBA" id="ARBA00022496"/>
    </source>
</evidence>
<dbReference type="RefSeq" id="WP_185800423.1">
    <property type="nucleotide sequence ID" value="NZ_JACJVJ010000001.1"/>
</dbReference>
<evidence type="ECO:0000256" key="7">
    <source>
        <dbReference type="ARBA" id="ARBA00023065"/>
    </source>
</evidence>
<sequence length="729" mass="79160">MAAEDEAQAQSGSAGSGAERGAQELVETADSAQLGTIVVTAQRRTEDLQRTPVSITAIGSDELASRGISDLANVQGLVPAVEFQPIFNLLVYIRGVGNYDLQPGVDPSITYNVDGNYVAHQYGLTPILFDLQRVEVLRGPQGTLYGRNAAGGAVNLITNRPVFDNEGSVSLEAGNYDLRGGEAMLNVALSPQVALRGSFAFSQHDGYLDSGFNDANNWGGRLRLLAEPTSNLSILVTAEYSEKDEMGGGVSFCPPGTDITIYPACAGVEWDPFLGNVGQGELDIARENYWEAENFAIYAEVNLEFDWGTITWQPAYRYVDYRNLQTYSPFFGYAPSARNKLHSQELRVSSPSGSSIQWVAGLYYARERSRDHTEVLSAFALGPDFIANSYDLFPYITESRSAFGQITVPITNDIRLTGGLRYTDDQKRTTGQAVGYCQNATPGADPTCPSDFPAPPATVVVPTGSTQNYETVTWRAGFEADVGPESMLYGSVSTGFKAGGINQIPAGFTAPATYGPEEITAYALGIKNRFLDNRLQLNAEAFYYDYRGYQTLGITILPGGILGFVTLNSQTAEFYGGEIESRFLITPDDRLDINISLLHAEFTEFNVPFAGQNFTGFRVPNAPGVTVSAGYQHEFDLGHGSLTARIDGKYTSSQWVDVGHNSGSRQGGYTRTDLTLTYRDDDDRFSISAWLRNLENNAAIASYNNAVGLQPYGSPLPPRTFGVRGTVNF</sequence>
<evidence type="ECO:0000256" key="12">
    <source>
        <dbReference type="RuleBase" id="RU003357"/>
    </source>
</evidence>
<dbReference type="Pfam" id="PF00593">
    <property type="entry name" value="TonB_dep_Rec_b-barrel"/>
    <property type="match status" value="1"/>
</dbReference>
<dbReference type="EMBL" id="JACJVJ010000001">
    <property type="protein sequence ID" value="MBC2777198.1"/>
    <property type="molecule type" value="Genomic_DNA"/>
</dbReference>
<dbReference type="InterPro" id="IPR039426">
    <property type="entry name" value="TonB-dep_rcpt-like"/>
</dbReference>
<evidence type="ECO:0000256" key="2">
    <source>
        <dbReference type="ARBA" id="ARBA00022448"/>
    </source>
</evidence>
<evidence type="ECO:0000256" key="8">
    <source>
        <dbReference type="ARBA" id="ARBA00023077"/>
    </source>
</evidence>
<dbReference type="PANTHER" id="PTHR32552:SF81">
    <property type="entry name" value="TONB-DEPENDENT OUTER MEMBRANE RECEPTOR"/>
    <property type="match status" value="1"/>
</dbReference>
<feature type="compositionally biased region" description="Low complexity" evidence="13">
    <location>
        <begin position="8"/>
        <end position="24"/>
    </location>
</feature>
<keyword evidence="9 11" id="KW-0472">Membrane</keyword>
<dbReference type="InterPro" id="IPR036942">
    <property type="entry name" value="Beta-barrel_TonB_sf"/>
</dbReference>
<dbReference type="Proteomes" id="UP000564378">
    <property type="component" value="Unassembled WGS sequence"/>
</dbReference>
<keyword evidence="5 11" id="KW-0812">Transmembrane</keyword>
<comment type="subcellular location">
    <subcellularLocation>
        <location evidence="1 11">Cell outer membrane</location>
        <topology evidence="1 11">Multi-pass membrane protein</topology>
    </subcellularLocation>
</comment>
<comment type="similarity">
    <text evidence="11 12">Belongs to the TonB-dependent receptor family.</text>
</comment>
<dbReference type="InterPro" id="IPR000531">
    <property type="entry name" value="Beta-barrel_TonB"/>
</dbReference>
<keyword evidence="8 12" id="KW-0798">TonB box</keyword>
<organism evidence="16 17">
    <name type="scientific">Parasphingopyxis marina</name>
    <dbReference type="NCBI Taxonomy" id="2761622"/>
    <lineage>
        <taxon>Bacteria</taxon>
        <taxon>Pseudomonadati</taxon>
        <taxon>Pseudomonadota</taxon>
        <taxon>Alphaproteobacteria</taxon>
        <taxon>Sphingomonadales</taxon>
        <taxon>Sphingomonadaceae</taxon>
        <taxon>Parasphingopyxis</taxon>
    </lineage>
</organism>
<keyword evidence="2 11" id="KW-0813">Transport</keyword>
<comment type="caution">
    <text evidence="16">The sequence shown here is derived from an EMBL/GenBank/DDBJ whole genome shotgun (WGS) entry which is preliminary data.</text>
</comment>
<evidence type="ECO:0000313" key="17">
    <source>
        <dbReference type="Proteomes" id="UP000564378"/>
    </source>
</evidence>
<keyword evidence="4" id="KW-0410">Iron transport</keyword>
<dbReference type="Gene3D" id="2.40.170.20">
    <property type="entry name" value="TonB-dependent receptor, beta-barrel domain"/>
    <property type="match status" value="1"/>
</dbReference>
<dbReference type="CDD" id="cd01347">
    <property type="entry name" value="ligand_gated_channel"/>
    <property type="match status" value="1"/>
</dbReference>
<dbReference type="PROSITE" id="PS52016">
    <property type="entry name" value="TONB_DEPENDENT_REC_3"/>
    <property type="match status" value="1"/>
</dbReference>
<keyword evidence="16" id="KW-0675">Receptor</keyword>
<dbReference type="PANTHER" id="PTHR32552">
    <property type="entry name" value="FERRICHROME IRON RECEPTOR-RELATED"/>
    <property type="match status" value="1"/>
</dbReference>
<evidence type="ECO:0000259" key="15">
    <source>
        <dbReference type="Pfam" id="PF07715"/>
    </source>
</evidence>
<keyword evidence="3 11" id="KW-1134">Transmembrane beta strand</keyword>
<gene>
    <name evidence="16" type="ORF">H6P80_06140</name>
</gene>
<feature type="region of interest" description="Disordered" evidence="13">
    <location>
        <begin position="1"/>
        <end position="25"/>
    </location>
</feature>
<evidence type="ECO:0000256" key="1">
    <source>
        <dbReference type="ARBA" id="ARBA00004571"/>
    </source>
</evidence>
<protein>
    <submittedName>
        <fullName evidence="16">TonB-dependent receptor</fullName>
    </submittedName>
</protein>
<dbReference type="SUPFAM" id="SSF56935">
    <property type="entry name" value="Porins"/>
    <property type="match status" value="1"/>
</dbReference>
<feature type="domain" description="TonB-dependent receptor plug" evidence="15">
    <location>
        <begin position="48"/>
        <end position="153"/>
    </location>
</feature>
<evidence type="ECO:0000256" key="3">
    <source>
        <dbReference type="ARBA" id="ARBA00022452"/>
    </source>
</evidence>
<dbReference type="GO" id="GO:0006826">
    <property type="term" value="P:iron ion transport"/>
    <property type="evidence" value="ECO:0007669"/>
    <property type="project" value="UniProtKB-KW"/>
</dbReference>
<keyword evidence="17" id="KW-1185">Reference proteome</keyword>
<keyword evidence="10 11" id="KW-0998">Cell outer membrane</keyword>
<evidence type="ECO:0000256" key="10">
    <source>
        <dbReference type="ARBA" id="ARBA00023237"/>
    </source>
</evidence>
<accession>A0A842HTG3</accession>
<evidence type="ECO:0000256" key="9">
    <source>
        <dbReference type="ARBA" id="ARBA00023136"/>
    </source>
</evidence>